<evidence type="ECO:0000313" key="5">
    <source>
        <dbReference type="Proteomes" id="UP001589774"/>
    </source>
</evidence>
<dbReference type="InterPro" id="IPR009081">
    <property type="entry name" value="PP-bd_ACP"/>
</dbReference>
<sequence length="1009" mass="113908">MQIQEPILDNDHCTHIVDRLEAIALRLSHKVALVFEGTEYTYQFLNEEANRLAHYLRSKGITHGYKVAVCLRQSPQRIIAFLAVLKAGAAYVPIDGQLPESRIQTMIDDAGVDLLITEQCYDLTAGNSGVKSVMLDMPDHIDLAQYPDNNLERIVEADSCAYIIYTSGSSGKPKGVMISHGAFYHFVSRQAKVLDINTDSRTLQFASPSFDAAVIDIWVPLLQGATVVLYPKNKIVGEPLLDFIVANHIDIVPLLPPAVLASLPVNKPIGNLHTIAIGGEASVESTVRKWYKRVKLINSYGPTETTVAVTNYLFDQDPNPRIIGSALPGIGLWVLDAEMEQVPVGGIGELYISGPQLALGYINRSDETEKAFIKAPSWFVNEQAAEPRLYRTGDRVIKRADGMLEYVGREDEQVKIRGYRIELAEIEHHIAKLPQVARAAVKVHRPELGLPSLTAFVQPIANVDEHTFSDVRVKLQQLMPAYMVPDKVVVMEKLPLTHAGKVDKSQLLIPSQEDKKGISIRRETNLTELVTRIWKDLLGLEQISTDVNFFDLGGHSLLLAQLHMQLPEMVRARIALPELYTYSTIKGFVEEVEKRLNETEVSQKIKAEQTVKELLNDAELLFDFTIGDLPSADVLARPQHIFLTGSTGFVGSHLLEELLHQHPQALIYCLVRAESEKMAKKRLTDTFDKFKLKWHADYDHRVKVEVGDLSLSNFGLEDERYAYLVDTIEVIYHSGSSVSYVQPYQLIKKPNIDGLHHILHLAVTRKVKYLVLLSSMGVFSWGRPFTGKTWMYEDDPIEQNLDAVSRDLGYIQSKWVMERIAEKAKYKGVPIINFRLGFAVCHSTSGATVKNQWWGALIRSCAELQSFPLVMGLKDELTTVDYMCKAITHIGKKPEAVGLNFHLSPLPENDVSLTDFCAKMNEYFGLKLEGMAYQQWLNQWRYHNELPIYPLLSLFTEDVHEGKCLVEAYENTYYYDRSNTQRFLDEIDLKPPAFTKEIMRPYLQFIGVI</sequence>
<dbReference type="Pfam" id="PF00550">
    <property type="entry name" value="PP-binding"/>
    <property type="match status" value="1"/>
</dbReference>
<keyword evidence="5" id="KW-1185">Reference proteome</keyword>
<dbReference type="Gene3D" id="1.10.1200.10">
    <property type="entry name" value="ACP-like"/>
    <property type="match status" value="1"/>
</dbReference>
<dbReference type="SUPFAM" id="SSF56801">
    <property type="entry name" value="Acetyl-CoA synthetase-like"/>
    <property type="match status" value="1"/>
</dbReference>
<comment type="caution">
    <text evidence="4">The sequence shown here is derived from an EMBL/GenBank/DDBJ whole genome shotgun (WGS) entry which is preliminary data.</text>
</comment>
<dbReference type="InterPro" id="IPR036291">
    <property type="entry name" value="NAD(P)-bd_dom_sf"/>
</dbReference>
<dbReference type="InterPro" id="IPR010080">
    <property type="entry name" value="Thioester_reductase-like_dom"/>
</dbReference>
<dbReference type="Gene3D" id="3.40.50.12780">
    <property type="entry name" value="N-terminal domain of ligase-like"/>
    <property type="match status" value="1"/>
</dbReference>
<dbReference type="Gene3D" id="3.30.300.30">
    <property type="match status" value="1"/>
</dbReference>
<dbReference type="InterPro" id="IPR020845">
    <property type="entry name" value="AMP-binding_CS"/>
</dbReference>
<dbReference type="NCBIfam" id="TIGR01733">
    <property type="entry name" value="AA-adenyl-dom"/>
    <property type="match status" value="1"/>
</dbReference>
<dbReference type="InterPro" id="IPR013120">
    <property type="entry name" value="FAR_NAD-bd"/>
</dbReference>
<dbReference type="EMBL" id="JBHLWO010000002">
    <property type="protein sequence ID" value="MFC0320541.1"/>
    <property type="molecule type" value="Genomic_DNA"/>
</dbReference>
<dbReference type="InterPro" id="IPR010071">
    <property type="entry name" value="AA_adenyl_dom"/>
</dbReference>
<dbReference type="InterPro" id="IPR036736">
    <property type="entry name" value="ACP-like_sf"/>
</dbReference>
<gene>
    <name evidence="4" type="ORF">ACFFI0_19605</name>
</gene>
<dbReference type="SUPFAM" id="SSF47336">
    <property type="entry name" value="ACP-like"/>
    <property type="match status" value="1"/>
</dbReference>
<reference evidence="4 5" key="1">
    <citation type="submission" date="2024-09" db="EMBL/GenBank/DDBJ databases">
        <authorList>
            <person name="Sun Q."/>
            <person name="Mori K."/>
        </authorList>
    </citation>
    <scope>NUCLEOTIDE SEQUENCE [LARGE SCALE GENOMIC DNA]</scope>
    <source>
        <strain evidence="4 5">CCM 7765</strain>
    </source>
</reference>
<dbReference type="InterPro" id="IPR045851">
    <property type="entry name" value="AMP-bd_C_sf"/>
</dbReference>
<dbReference type="PROSITE" id="PS50075">
    <property type="entry name" value="CARRIER"/>
    <property type="match status" value="1"/>
</dbReference>
<dbReference type="Proteomes" id="UP001589774">
    <property type="component" value="Unassembled WGS sequence"/>
</dbReference>
<evidence type="ECO:0000313" key="4">
    <source>
        <dbReference type="EMBL" id="MFC0320541.1"/>
    </source>
</evidence>
<dbReference type="PANTHER" id="PTHR44845">
    <property type="entry name" value="CARRIER DOMAIN-CONTAINING PROTEIN"/>
    <property type="match status" value="1"/>
</dbReference>
<dbReference type="PANTHER" id="PTHR44845:SF6">
    <property type="entry name" value="BETA-ALANINE-ACTIVATING ENZYME"/>
    <property type="match status" value="1"/>
</dbReference>
<dbReference type="Gene3D" id="3.40.50.720">
    <property type="entry name" value="NAD(P)-binding Rossmann-like Domain"/>
    <property type="match status" value="1"/>
</dbReference>
<dbReference type="PROSITE" id="PS00455">
    <property type="entry name" value="AMP_BINDING"/>
    <property type="match status" value="1"/>
</dbReference>
<dbReference type="InterPro" id="IPR000873">
    <property type="entry name" value="AMP-dep_synth/lig_dom"/>
</dbReference>
<keyword evidence="2" id="KW-0597">Phosphoprotein</keyword>
<name>A0ABV6HNU4_9SPHI</name>
<dbReference type="SUPFAM" id="SSF51735">
    <property type="entry name" value="NAD(P)-binding Rossmann-fold domains"/>
    <property type="match status" value="1"/>
</dbReference>
<protein>
    <submittedName>
        <fullName evidence="4">Amino acid adenylation domain-containing protein</fullName>
    </submittedName>
</protein>
<dbReference type="InterPro" id="IPR025110">
    <property type="entry name" value="AMP-bd_C"/>
</dbReference>
<evidence type="ECO:0000256" key="1">
    <source>
        <dbReference type="ARBA" id="ARBA00022450"/>
    </source>
</evidence>
<dbReference type="Pfam" id="PF13193">
    <property type="entry name" value="AMP-binding_C"/>
    <property type="match status" value="1"/>
</dbReference>
<dbReference type="Pfam" id="PF07993">
    <property type="entry name" value="NAD_binding_4"/>
    <property type="match status" value="1"/>
</dbReference>
<accession>A0ABV6HNU4</accession>
<evidence type="ECO:0000259" key="3">
    <source>
        <dbReference type="PROSITE" id="PS50075"/>
    </source>
</evidence>
<dbReference type="NCBIfam" id="TIGR01746">
    <property type="entry name" value="Thioester-redct"/>
    <property type="match status" value="1"/>
</dbReference>
<keyword evidence="1" id="KW-0596">Phosphopantetheine</keyword>
<proteinExistence type="predicted"/>
<organism evidence="4 5">
    <name type="scientific">Olivibacter oleidegradans</name>
    <dbReference type="NCBI Taxonomy" id="760123"/>
    <lineage>
        <taxon>Bacteria</taxon>
        <taxon>Pseudomonadati</taxon>
        <taxon>Bacteroidota</taxon>
        <taxon>Sphingobacteriia</taxon>
        <taxon>Sphingobacteriales</taxon>
        <taxon>Sphingobacteriaceae</taxon>
        <taxon>Olivibacter</taxon>
    </lineage>
</organism>
<dbReference type="CDD" id="cd05930">
    <property type="entry name" value="A_NRPS"/>
    <property type="match status" value="1"/>
</dbReference>
<dbReference type="Pfam" id="PF00501">
    <property type="entry name" value="AMP-binding"/>
    <property type="match status" value="1"/>
</dbReference>
<feature type="domain" description="Carrier" evidence="3">
    <location>
        <begin position="521"/>
        <end position="596"/>
    </location>
</feature>
<evidence type="ECO:0000256" key="2">
    <source>
        <dbReference type="ARBA" id="ARBA00022553"/>
    </source>
</evidence>
<dbReference type="RefSeq" id="WP_130856774.1">
    <property type="nucleotide sequence ID" value="NZ_JBHLWO010000002.1"/>
</dbReference>
<dbReference type="InterPro" id="IPR042099">
    <property type="entry name" value="ANL_N_sf"/>
</dbReference>